<sequence length="153" mass="16965">MSATNKASSGYSGTPLHRKLGIKEGMKLLVIEGPIPYRDFFNEWPKVNDLVELATLQSIESRELDAGTFDFIHLFASTFESLERGLAVAHSMMTQKGMVWVSWPKKASGLNSEIGKFDVMQTGLSMGLVDVKVASIDETWSGHKFVIPVKDRT</sequence>
<dbReference type="OrthoDB" id="9800461at2"/>
<evidence type="ECO:0008006" key="3">
    <source>
        <dbReference type="Google" id="ProtNLM"/>
    </source>
</evidence>
<keyword evidence="2" id="KW-1185">Reference proteome</keyword>
<gene>
    <name evidence="1" type="ORF">SAMN04490243_2817</name>
</gene>
<proteinExistence type="predicted"/>
<organism evidence="1 2">
    <name type="scientific">Robiginitalea myxolifaciens</name>
    <dbReference type="NCBI Taxonomy" id="400055"/>
    <lineage>
        <taxon>Bacteria</taxon>
        <taxon>Pseudomonadati</taxon>
        <taxon>Bacteroidota</taxon>
        <taxon>Flavobacteriia</taxon>
        <taxon>Flavobacteriales</taxon>
        <taxon>Flavobacteriaceae</taxon>
        <taxon>Robiginitalea</taxon>
    </lineage>
</organism>
<accession>A0A1I6HJE6</accession>
<dbReference type="Proteomes" id="UP000199534">
    <property type="component" value="Unassembled WGS sequence"/>
</dbReference>
<evidence type="ECO:0000313" key="2">
    <source>
        <dbReference type="Proteomes" id="UP000199534"/>
    </source>
</evidence>
<protein>
    <recommendedName>
        <fullName evidence="3">DUF3052 domain-containing protein</fullName>
    </recommendedName>
</protein>
<name>A0A1I6HJE6_9FLAO</name>
<dbReference type="AlphaFoldDB" id="A0A1I6HJE6"/>
<dbReference type="RefSeq" id="WP_092983294.1">
    <property type="nucleotide sequence ID" value="NZ_FOYQ01000002.1"/>
</dbReference>
<evidence type="ECO:0000313" key="1">
    <source>
        <dbReference type="EMBL" id="SFR54581.1"/>
    </source>
</evidence>
<dbReference type="EMBL" id="FOYQ01000002">
    <property type="protein sequence ID" value="SFR54581.1"/>
    <property type="molecule type" value="Genomic_DNA"/>
</dbReference>
<reference evidence="1 2" key="1">
    <citation type="submission" date="2016-10" db="EMBL/GenBank/DDBJ databases">
        <authorList>
            <person name="de Groot N.N."/>
        </authorList>
    </citation>
    <scope>NUCLEOTIDE SEQUENCE [LARGE SCALE GENOMIC DNA]</scope>
    <source>
        <strain evidence="1 2">DSM 21019</strain>
    </source>
</reference>
<dbReference type="STRING" id="400055.SAMN04490243_2817"/>